<proteinExistence type="predicted"/>
<dbReference type="STRING" id="88036.D8RGL3"/>
<dbReference type="Pfam" id="PF24681">
    <property type="entry name" value="Kelch_KLHDC2_KLHL20_DRC7"/>
    <property type="match status" value="1"/>
</dbReference>
<feature type="region of interest" description="Disordered" evidence="3">
    <location>
        <begin position="538"/>
        <end position="557"/>
    </location>
</feature>
<feature type="region of interest" description="Disordered" evidence="3">
    <location>
        <begin position="512"/>
        <end position="531"/>
    </location>
</feature>
<dbReference type="Pfam" id="PF01344">
    <property type="entry name" value="Kelch_1"/>
    <property type="match status" value="1"/>
</dbReference>
<keyword evidence="5" id="KW-1185">Reference proteome</keyword>
<accession>D8RGL3</accession>
<keyword evidence="1" id="KW-0880">Kelch repeat</keyword>
<dbReference type="KEGG" id="smo:SELMODRAFT_441110"/>
<organism evidence="5">
    <name type="scientific">Selaginella moellendorffii</name>
    <name type="common">Spikemoss</name>
    <dbReference type="NCBI Taxonomy" id="88036"/>
    <lineage>
        <taxon>Eukaryota</taxon>
        <taxon>Viridiplantae</taxon>
        <taxon>Streptophyta</taxon>
        <taxon>Embryophyta</taxon>
        <taxon>Tracheophyta</taxon>
        <taxon>Lycopodiopsida</taxon>
        <taxon>Selaginellales</taxon>
        <taxon>Selaginellaceae</taxon>
        <taxon>Selaginella</taxon>
    </lineage>
</organism>
<dbReference type="PANTHER" id="PTHR46093:SF18">
    <property type="entry name" value="FIBRONECTIN TYPE-III DOMAIN-CONTAINING PROTEIN"/>
    <property type="match status" value="1"/>
</dbReference>
<evidence type="ECO:0000256" key="2">
    <source>
        <dbReference type="ARBA" id="ARBA00022737"/>
    </source>
</evidence>
<feature type="compositionally biased region" description="Low complexity" evidence="3">
    <location>
        <begin position="538"/>
        <end position="552"/>
    </location>
</feature>
<dbReference type="HOGENOM" id="CLU_021714_1_0_1"/>
<protein>
    <submittedName>
        <fullName evidence="4">Uncharacterized protein</fullName>
    </submittedName>
</protein>
<dbReference type="EMBL" id="GL377579">
    <property type="protein sequence ID" value="EFJ28375.1"/>
    <property type="molecule type" value="Genomic_DNA"/>
</dbReference>
<gene>
    <name evidence="4" type="ORF">SELMODRAFT_441110</name>
</gene>
<dbReference type="InterPro" id="IPR006652">
    <property type="entry name" value="Kelch_1"/>
</dbReference>
<dbReference type="AlphaFoldDB" id="D8RGL3"/>
<feature type="compositionally biased region" description="Polar residues" evidence="3">
    <location>
        <begin position="760"/>
        <end position="778"/>
    </location>
</feature>
<dbReference type="Gramene" id="EFJ28375">
    <property type="protein sequence ID" value="EFJ28375"/>
    <property type="gene ID" value="SELMODRAFT_441110"/>
</dbReference>
<evidence type="ECO:0000313" key="5">
    <source>
        <dbReference type="Proteomes" id="UP000001514"/>
    </source>
</evidence>
<name>D8RGL3_SELML</name>
<evidence type="ECO:0000313" key="4">
    <source>
        <dbReference type="EMBL" id="EFJ28375.1"/>
    </source>
</evidence>
<dbReference type="OMA" id="PDCSHHA"/>
<evidence type="ECO:0000256" key="1">
    <source>
        <dbReference type="ARBA" id="ARBA00022441"/>
    </source>
</evidence>
<dbReference type="InParanoid" id="D8RGL3"/>
<feature type="region of interest" description="Disordered" evidence="3">
    <location>
        <begin position="739"/>
        <end position="778"/>
    </location>
</feature>
<dbReference type="Gene3D" id="2.120.10.80">
    <property type="entry name" value="Kelch-type beta propeller"/>
    <property type="match status" value="2"/>
</dbReference>
<sequence length="778" mass="84728">MAALKLENVGKKAAWVYPEGCRGGLHFSDVMSLDLTTMSWSSFACTGQQPGTRDSHSAVLHGRKMVIFGGTNGSNKINDVHILDLDTHVWSCPTVEGQAPPPRESHSATLVDGNRVVIFGGTGEGDGNYLNDIHILELDRMRWVSPAVNGELPVCRDSHTAVAVKDQLVVYGGDCGDRYLSEVDVFNLKTFTWSKIDTAGSLQPAVRAGHVAVAAENKVYVFGGVGDRAYYNDVWVLDLSSWKWSQAEVAGLQPQGRFSHVAVLRDDDIAIYGGCGEDERPLDEVLVLHLGIEQLNPDFPKCKFIQTVYDMERRKPSVEVINDDGLCDSETKVSKKDLNLNKTTSLPPCKEDFLNLSSPKVQGGGFPFPRSLNDMADKSGGASSMRARARKLPFQYMEHLTSLENGFHAKKRKTTNLMGRMEGGVESEQDEASPTMSQHPSPTLSDQDKACPAVMAKPSTRPPAIFLQHQQQQQQQDHHNQAHKNHHHQDQQQQHTVRFPTLQLQLHLPGHPQTISLPVHESSHLQQSSHHLAEHFTQKSMQHLQQQQQQSSDKVPRTATVGVPNIVGSEVRGIVDGAFDSGYLMTAQINGQVFRGVLFCPGPSHAAVHRPPLCNSHPKPSSSTIVMAAPQSASSTPPSPVSATLVGYPVHFSNAVAVDSPNRPNFSEPPKSFHHPPPPDTSLSVRPVQIMGGFPAIVGNQSGRWVWQPGFPPQQQPENGSNLSIISVPVAVPVPAASPNVPPFPSNLVTKNPAAREPDSSQPAVTLSLGQSTHAHKI</sequence>
<dbReference type="eggNOG" id="KOG0379">
    <property type="taxonomic scope" value="Eukaryota"/>
</dbReference>
<dbReference type="SUPFAM" id="SSF117281">
    <property type="entry name" value="Kelch motif"/>
    <property type="match status" value="1"/>
</dbReference>
<feature type="compositionally biased region" description="Polar residues" evidence="3">
    <location>
        <begin position="432"/>
        <end position="445"/>
    </location>
</feature>
<reference evidence="4 5" key="1">
    <citation type="journal article" date="2011" name="Science">
        <title>The Selaginella genome identifies genetic changes associated with the evolution of vascular plants.</title>
        <authorList>
            <person name="Banks J.A."/>
            <person name="Nishiyama T."/>
            <person name="Hasebe M."/>
            <person name="Bowman J.L."/>
            <person name="Gribskov M."/>
            <person name="dePamphilis C."/>
            <person name="Albert V.A."/>
            <person name="Aono N."/>
            <person name="Aoyama T."/>
            <person name="Ambrose B.A."/>
            <person name="Ashton N.W."/>
            <person name="Axtell M.J."/>
            <person name="Barker E."/>
            <person name="Barker M.S."/>
            <person name="Bennetzen J.L."/>
            <person name="Bonawitz N.D."/>
            <person name="Chapple C."/>
            <person name="Cheng C."/>
            <person name="Correa L.G."/>
            <person name="Dacre M."/>
            <person name="DeBarry J."/>
            <person name="Dreyer I."/>
            <person name="Elias M."/>
            <person name="Engstrom E.M."/>
            <person name="Estelle M."/>
            <person name="Feng L."/>
            <person name="Finet C."/>
            <person name="Floyd S.K."/>
            <person name="Frommer W.B."/>
            <person name="Fujita T."/>
            <person name="Gramzow L."/>
            <person name="Gutensohn M."/>
            <person name="Harholt J."/>
            <person name="Hattori M."/>
            <person name="Heyl A."/>
            <person name="Hirai T."/>
            <person name="Hiwatashi Y."/>
            <person name="Ishikawa M."/>
            <person name="Iwata M."/>
            <person name="Karol K.G."/>
            <person name="Koehler B."/>
            <person name="Kolukisaoglu U."/>
            <person name="Kubo M."/>
            <person name="Kurata T."/>
            <person name="Lalonde S."/>
            <person name="Li K."/>
            <person name="Li Y."/>
            <person name="Litt A."/>
            <person name="Lyons E."/>
            <person name="Manning G."/>
            <person name="Maruyama T."/>
            <person name="Michael T.P."/>
            <person name="Mikami K."/>
            <person name="Miyazaki S."/>
            <person name="Morinaga S."/>
            <person name="Murata T."/>
            <person name="Mueller-Roeber B."/>
            <person name="Nelson D.R."/>
            <person name="Obara M."/>
            <person name="Oguri Y."/>
            <person name="Olmstead R.G."/>
            <person name="Onodera N."/>
            <person name="Petersen B.L."/>
            <person name="Pils B."/>
            <person name="Prigge M."/>
            <person name="Rensing S.A."/>
            <person name="Riano-Pachon D.M."/>
            <person name="Roberts A.W."/>
            <person name="Sato Y."/>
            <person name="Scheller H.V."/>
            <person name="Schulz B."/>
            <person name="Schulz C."/>
            <person name="Shakirov E.V."/>
            <person name="Shibagaki N."/>
            <person name="Shinohara N."/>
            <person name="Shippen D.E."/>
            <person name="Soerensen I."/>
            <person name="Sotooka R."/>
            <person name="Sugimoto N."/>
            <person name="Sugita M."/>
            <person name="Sumikawa N."/>
            <person name="Tanurdzic M."/>
            <person name="Theissen G."/>
            <person name="Ulvskov P."/>
            <person name="Wakazuki S."/>
            <person name="Weng J.K."/>
            <person name="Willats W.W."/>
            <person name="Wipf D."/>
            <person name="Wolf P.G."/>
            <person name="Yang L."/>
            <person name="Zimmer A.D."/>
            <person name="Zhu Q."/>
            <person name="Mitros T."/>
            <person name="Hellsten U."/>
            <person name="Loque D."/>
            <person name="Otillar R."/>
            <person name="Salamov A."/>
            <person name="Schmutz J."/>
            <person name="Shapiro H."/>
            <person name="Lindquist E."/>
            <person name="Lucas S."/>
            <person name="Rokhsar D."/>
            <person name="Grigoriev I.V."/>
        </authorList>
    </citation>
    <scope>NUCLEOTIDE SEQUENCE [LARGE SCALE GENOMIC DNA]</scope>
</reference>
<feature type="region of interest" description="Disordered" evidence="3">
    <location>
        <begin position="422"/>
        <end position="449"/>
    </location>
</feature>
<feature type="region of interest" description="Disordered" evidence="3">
    <location>
        <begin position="467"/>
        <end position="495"/>
    </location>
</feature>
<dbReference type="InterPro" id="IPR015915">
    <property type="entry name" value="Kelch-typ_b-propeller"/>
</dbReference>
<evidence type="ECO:0000256" key="3">
    <source>
        <dbReference type="SAM" id="MobiDB-lite"/>
    </source>
</evidence>
<feature type="region of interest" description="Disordered" evidence="3">
    <location>
        <begin position="659"/>
        <end position="681"/>
    </location>
</feature>
<keyword evidence="2" id="KW-0677">Repeat</keyword>
<dbReference type="Proteomes" id="UP000001514">
    <property type="component" value="Unassembled WGS sequence"/>
</dbReference>
<dbReference type="PANTHER" id="PTHR46093">
    <property type="entry name" value="ACYL-COA-BINDING DOMAIN-CONTAINING PROTEIN 5"/>
    <property type="match status" value="1"/>
</dbReference>